<dbReference type="RefSeq" id="WP_175306065.1">
    <property type="nucleotide sequence ID" value="NZ_JABWDC010000065.1"/>
</dbReference>
<accession>A0A849Y2S1</accession>
<dbReference type="Proteomes" id="UP000554488">
    <property type="component" value="Unassembled WGS sequence"/>
</dbReference>
<dbReference type="EMBL" id="JABWDC010000065">
    <property type="protein sequence ID" value="NUN87563.1"/>
    <property type="molecule type" value="Genomic_DNA"/>
</dbReference>
<organism evidence="1 2">
    <name type="scientific">Coprococcus comes</name>
    <dbReference type="NCBI Taxonomy" id="410072"/>
    <lineage>
        <taxon>Bacteria</taxon>
        <taxon>Bacillati</taxon>
        <taxon>Bacillota</taxon>
        <taxon>Clostridia</taxon>
        <taxon>Lachnospirales</taxon>
        <taxon>Lachnospiraceae</taxon>
        <taxon>Coprococcus</taxon>
    </lineage>
</organism>
<dbReference type="AlphaFoldDB" id="A0A849Y2S1"/>
<gene>
    <name evidence="1" type="ORF">HUU93_13315</name>
</gene>
<evidence type="ECO:0000313" key="2">
    <source>
        <dbReference type="Proteomes" id="UP000554488"/>
    </source>
</evidence>
<comment type="caution">
    <text evidence="1">The sequence shown here is derived from an EMBL/GenBank/DDBJ whole genome shotgun (WGS) entry which is preliminary data.</text>
</comment>
<protein>
    <submittedName>
        <fullName evidence="1">Uncharacterized protein</fullName>
    </submittedName>
</protein>
<proteinExistence type="predicted"/>
<sequence>MLGHANTTITEDVYIDDQNDVIDLSSIMNSYSKTIFSKIQESDNKIASEVVDLSKIVDFLT</sequence>
<reference evidence="1 2" key="2">
    <citation type="submission" date="2020-07" db="EMBL/GenBank/DDBJ databases">
        <title>Bacterial metabolism rescues the inhibition of intestinal drug absorption by food and drug additives.</title>
        <authorList>
            <person name="Zou L."/>
            <person name="Spanogiannopoulos P."/>
            <person name="Chien H.-C."/>
            <person name="Pieper L.M."/>
            <person name="Cai W."/>
            <person name="Khuri N."/>
            <person name="Pottel J."/>
            <person name="Vora B."/>
            <person name="Ni Z."/>
            <person name="Tsakalozou E."/>
            <person name="Zhang W."/>
            <person name="Shoichet B.K."/>
            <person name="Giacomini K.M."/>
            <person name="Turnbaugh P.J."/>
        </authorList>
    </citation>
    <scope>NUCLEOTIDE SEQUENCE [LARGE SCALE GENOMIC DNA]</scope>
    <source>
        <strain evidence="1 2">F22</strain>
    </source>
</reference>
<evidence type="ECO:0000313" key="1">
    <source>
        <dbReference type="EMBL" id="NUN87563.1"/>
    </source>
</evidence>
<reference evidence="1 2" key="1">
    <citation type="submission" date="2020-04" db="EMBL/GenBank/DDBJ databases">
        <authorList>
            <person name="Pieper L."/>
        </authorList>
    </citation>
    <scope>NUCLEOTIDE SEQUENCE [LARGE SCALE GENOMIC DNA]</scope>
    <source>
        <strain evidence="1 2">F22</strain>
    </source>
</reference>
<name>A0A849Y2S1_9FIRM</name>